<dbReference type="EMBL" id="JAFJZZ010000007">
    <property type="protein sequence ID" value="MBN7774178.1"/>
    <property type="molecule type" value="Genomic_DNA"/>
</dbReference>
<dbReference type="InterPro" id="IPR058031">
    <property type="entry name" value="AAA_lid_NorR"/>
</dbReference>
<dbReference type="PROSITE" id="PS00688">
    <property type="entry name" value="SIGMA54_INTERACT_3"/>
    <property type="match status" value="1"/>
</dbReference>
<dbReference type="InterPro" id="IPR058932">
    <property type="entry name" value="KDD_N"/>
</dbReference>
<dbReference type="GO" id="GO:0006355">
    <property type="term" value="P:regulation of DNA-templated transcription"/>
    <property type="evidence" value="ECO:0007669"/>
    <property type="project" value="InterPro"/>
</dbReference>
<reference evidence="7" key="1">
    <citation type="submission" date="2021-02" db="EMBL/GenBank/DDBJ databases">
        <title>Abyssanaerobacter marinus gen.nov., sp., nov, anaerobic bacterium isolated from the Onnuri vent field of Indian Ocean and suggestion of Mogibacteriaceae fam. nov., and proposal of reclassification of ambiguous this family's genus member.</title>
        <authorList>
            <person name="Kim Y.J."/>
            <person name="Yang J.-A."/>
        </authorList>
    </citation>
    <scope>NUCLEOTIDE SEQUENCE</scope>
    <source>
        <strain evidence="7">DSM 2634</strain>
    </source>
</reference>
<dbReference type="Pfam" id="PF26370">
    <property type="entry name" value="KDD_N"/>
    <property type="match status" value="1"/>
</dbReference>
<evidence type="ECO:0000256" key="4">
    <source>
        <dbReference type="ARBA" id="ARBA00023125"/>
    </source>
</evidence>
<organism evidence="7 8">
    <name type="scientific">Clostridium aminobutyricum</name>
    <dbReference type="NCBI Taxonomy" id="33953"/>
    <lineage>
        <taxon>Bacteria</taxon>
        <taxon>Bacillati</taxon>
        <taxon>Bacillota</taxon>
        <taxon>Clostridia</taxon>
        <taxon>Eubacteriales</taxon>
        <taxon>Clostridiaceae</taxon>
        <taxon>Clostridium</taxon>
    </lineage>
</organism>
<dbReference type="AlphaFoldDB" id="A0A939IK18"/>
<dbReference type="SUPFAM" id="SSF46689">
    <property type="entry name" value="Homeodomain-like"/>
    <property type="match status" value="1"/>
</dbReference>
<keyword evidence="3" id="KW-0805">Transcription regulation</keyword>
<dbReference type="GO" id="GO:0005524">
    <property type="term" value="F:ATP binding"/>
    <property type="evidence" value="ECO:0007669"/>
    <property type="project" value="UniProtKB-KW"/>
</dbReference>
<dbReference type="FunFam" id="3.40.50.300:FF:000006">
    <property type="entry name" value="DNA-binding transcriptional regulator NtrC"/>
    <property type="match status" value="1"/>
</dbReference>
<name>A0A939IK18_CLOAM</name>
<keyword evidence="8" id="KW-1185">Reference proteome</keyword>
<keyword evidence="5" id="KW-0804">Transcription</keyword>
<evidence type="ECO:0000256" key="3">
    <source>
        <dbReference type="ARBA" id="ARBA00023015"/>
    </source>
</evidence>
<comment type="caution">
    <text evidence="7">The sequence shown here is derived from an EMBL/GenBank/DDBJ whole genome shotgun (WGS) entry which is preliminary data.</text>
</comment>
<accession>A0A939IK18</accession>
<dbReference type="PROSITE" id="PS00675">
    <property type="entry name" value="SIGMA54_INTERACT_1"/>
    <property type="match status" value="1"/>
</dbReference>
<dbReference type="PROSITE" id="PS50045">
    <property type="entry name" value="SIGMA54_INTERACT_4"/>
    <property type="match status" value="1"/>
</dbReference>
<dbReference type="InterPro" id="IPR027417">
    <property type="entry name" value="P-loop_NTPase"/>
</dbReference>
<dbReference type="InterPro" id="IPR002078">
    <property type="entry name" value="Sigma_54_int"/>
</dbReference>
<keyword evidence="1" id="KW-0547">Nucleotide-binding</keyword>
<protein>
    <submittedName>
        <fullName evidence="7">Sigma 54-interacting transcriptional regulator</fullName>
    </submittedName>
</protein>
<keyword evidence="2" id="KW-0067">ATP-binding</keyword>
<dbReference type="Pfam" id="PF00158">
    <property type="entry name" value="Sigma54_activat"/>
    <property type="match status" value="1"/>
</dbReference>
<dbReference type="InterPro" id="IPR003593">
    <property type="entry name" value="AAA+_ATPase"/>
</dbReference>
<keyword evidence="4" id="KW-0238">DNA-binding</keyword>
<dbReference type="PROSITE" id="PS00676">
    <property type="entry name" value="SIGMA54_INTERACT_2"/>
    <property type="match status" value="1"/>
</dbReference>
<feature type="domain" description="Sigma-54 factor interaction" evidence="6">
    <location>
        <begin position="377"/>
        <end position="606"/>
    </location>
</feature>
<gene>
    <name evidence="7" type="ORF">JYB65_12455</name>
</gene>
<dbReference type="Gene3D" id="1.10.8.60">
    <property type="match status" value="1"/>
</dbReference>
<dbReference type="InterPro" id="IPR025943">
    <property type="entry name" value="Sigma_54_int_dom_ATP-bd_2"/>
</dbReference>
<evidence type="ECO:0000313" key="7">
    <source>
        <dbReference type="EMBL" id="MBN7774178.1"/>
    </source>
</evidence>
<dbReference type="Proteomes" id="UP000664545">
    <property type="component" value="Unassembled WGS sequence"/>
</dbReference>
<sequence length="691" mass="78548">MMIDTFGINRVIEPKGAIPVTAWKIDNSREINEREIRIKLHSIHLEKSSFEQVCYQCGNEEERIKENIFDLIQKRGKLHNPFTDSGGMAYGEIEEIGSEFKKVRPNYRVGDEVLCNTTTTCIPIYLEEIYSIDYDYGELMVKGYTILFESSPMFKKPNGLALNYTMTTLDESGSVYTINTMVQPGMRILVIGKDLVSTMIYIGAVKKSLGDNCYIFVVMDNEACGSLTRDQIAAALSKYADRFRLLDITNPIKAFEEIMFEDSKLMDFTINCEDLSGSEVLSVLMTKEKGSLYFTTLRNGYSKAILIAESMGKEITTYALDQYCEGYDNFTIELLNEMREDLDHVNSIFESISFPYKSGDKATAQRNLNKINKIDDFVFSSPVTKALADQVLNIANYDCNVIIQGETGVGKEKILELIHKNSTRKSNSCIKINCATIQETLAESEFFGYEAGAFTGAQTGGKKGYFELANKGILFLDEIGQLSAGLQSKLLRVIQEGSFYRIGGTKQISVNVRVICANNIPLRRLVDEGKFREDLFYRLNICSVDVPPLRERREDVYCLAEAFLSRYNKQYGLYKEITASALRRLASYDWPGNVRELENKMHRIIINTSSNIIDIADVDLMLNENVYNDIVFDMKHTLKQGTSLDFTQIIENQEKKLLQYALKKEGSTRKAASYLNMTQAQLMRKKQKYKL</sequence>
<dbReference type="CDD" id="cd00009">
    <property type="entry name" value="AAA"/>
    <property type="match status" value="1"/>
</dbReference>
<dbReference type="Pfam" id="PF25601">
    <property type="entry name" value="AAA_lid_14"/>
    <property type="match status" value="1"/>
</dbReference>
<evidence type="ECO:0000256" key="2">
    <source>
        <dbReference type="ARBA" id="ARBA00022840"/>
    </source>
</evidence>
<dbReference type="Gene3D" id="1.10.10.60">
    <property type="entry name" value="Homeodomain-like"/>
    <property type="match status" value="1"/>
</dbReference>
<dbReference type="InterPro" id="IPR025944">
    <property type="entry name" value="Sigma_54_int_dom_CS"/>
</dbReference>
<dbReference type="InterPro" id="IPR009057">
    <property type="entry name" value="Homeodomain-like_sf"/>
</dbReference>
<evidence type="ECO:0000256" key="1">
    <source>
        <dbReference type="ARBA" id="ARBA00022741"/>
    </source>
</evidence>
<dbReference type="Gene3D" id="3.40.50.300">
    <property type="entry name" value="P-loop containing nucleotide triphosphate hydrolases"/>
    <property type="match status" value="1"/>
</dbReference>
<dbReference type="InterPro" id="IPR025662">
    <property type="entry name" value="Sigma_54_int_dom_ATP-bd_1"/>
</dbReference>
<dbReference type="RefSeq" id="WP_206583020.1">
    <property type="nucleotide sequence ID" value="NZ_JAFJZZ010000007.1"/>
</dbReference>
<dbReference type="SMART" id="SM00382">
    <property type="entry name" value="AAA"/>
    <property type="match status" value="1"/>
</dbReference>
<proteinExistence type="predicted"/>
<dbReference type="GO" id="GO:0003677">
    <property type="term" value="F:DNA binding"/>
    <property type="evidence" value="ECO:0007669"/>
    <property type="project" value="UniProtKB-KW"/>
</dbReference>
<evidence type="ECO:0000256" key="5">
    <source>
        <dbReference type="ARBA" id="ARBA00023163"/>
    </source>
</evidence>
<dbReference type="SUPFAM" id="SSF52540">
    <property type="entry name" value="P-loop containing nucleoside triphosphate hydrolases"/>
    <property type="match status" value="1"/>
</dbReference>
<evidence type="ECO:0000313" key="8">
    <source>
        <dbReference type="Proteomes" id="UP000664545"/>
    </source>
</evidence>
<evidence type="ECO:0000259" key="6">
    <source>
        <dbReference type="PROSITE" id="PS50045"/>
    </source>
</evidence>
<dbReference type="PANTHER" id="PTHR32071">
    <property type="entry name" value="TRANSCRIPTIONAL REGULATORY PROTEIN"/>
    <property type="match status" value="1"/>
</dbReference>